<dbReference type="PANTHER" id="PTHR45458:SF1">
    <property type="entry name" value="SHORT CHAIN DEHYDROGENASE"/>
    <property type="match status" value="1"/>
</dbReference>
<sequence length="188" mass="19820">MTSYLITGCSRGLGLSMVETLASMPKSEVGTIFATSRSESAALKDLASKHNDRVVTVLLDVLSLDSINAAVTTVEGKLNGKGLDVLINNAGIMGTAPGGAPAMKDLESHFEMNVLAPHRITVAFLPLLKAGNLKKIANISPAYKVTKAALNMLTAQYAIDLESEGFTVFCVSPGVSYPTTVFKQMAQN</sequence>
<dbReference type="SUPFAM" id="SSF51735">
    <property type="entry name" value="NAD(P)-binding Rossmann-fold domains"/>
    <property type="match status" value="1"/>
</dbReference>
<dbReference type="Proteomes" id="UP000005446">
    <property type="component" value="Unassembled WGS sequence"/>
</dbReference>
<reference evidence="2 3" key="1">
    <citation type="journal article" date="2012" name="Eukaryot. Cell">
        <title>Genome sequence of the fungus Glarea lozoyensis: the first genome sequence of a species from the Helotiaceae family.</title>
        <authorList>
            <person name="Youssar L."/>
            <person name="Gruening B.A."/>
            <person name="Erxleben A."/>
            <person name="Guenther S."/>
            <person name="Huettel W."/>
        </authorList>
    </citation>
    <scope>NUCLEOTIDE SEQUENCE [LARGE SCALE GENOMIC DNA]</scope>
    <source>
        <strain evidence="3">ATCC 74030 / MF5533</strain>
    </source>
</reference>
<dbReference type="Gene3D" id="3.40.50.720">
    <property type="entry name" value="NAD(P)-binding Rossmann-like Domain"/>
    <property type="match status" value="1"/>
</dbReference>
<comment type="caution">
    <text evidence="2">The sequence shown here is derived from an EMBL/GenBank/DDBJ whole genome shotgun (WGS) entry which is preliminary data.</text>
</comment>
<evidence type="ECO:0000313" key="3">
    <source>
        <dbReference type="Proteomes" id="UP000005446"/>
    </source>
</evidence>
<comment type="similarity">
    <text evidence="1">Belongs to the short-chain dehydrogenases/reductases (SDR) family.</text>
</comment>
<dbReference type="Pfam" id="PF00106">
    <property type="entry name" value="adh_short"/>
    <property type="match status" value="1"/>
</dbReference>
<dbReference type="OrthoDB" id="5296at2759"/>
<evidence type="ECO:0000313" key="2">
    <source>
        <dbReference type="EMBL" id="EHK99104.1"/>
    </source>
</evidence>
<dbReference type="PRINTS" id="PR00080">
    <property type="entry name" value="SDRFAMILY"/>
</dbReference>
<dbReference type="InterPro" id="IPR052184">
    <property type="entry name" value="SDR_enzymes"/>
</dbReference>
<dbReference type="InParanoid" id="H0EQT8"/>
<name>H0EQT8_GLAL7</name>
<dbReference type="PANTHER" id="PTHR45458">
    <property type="entry name" value="SHORT-CHAIN DEHYDROGENASE/REDUCTASE SDR"/>
    <property type="match status" value="1"/>
</dbReference>
<dbReference type="InterPro" id="IPR036291">
    <property type="entry name" value="NAD(P)-bd_dom_sf"/>
</dbReference>
<dbReference type="GO" id="GO:0016616">
    <property type="term" value="F:oxidoreductase activity, acting on the CH-OH group of donors, NAD or NADP as acceptor"/>
    <property type="evidence" value="ECO:0007669"/>
    <property type="project" value="TreeGrafter"/>
</dbReference>
<evidence type="ECO:0000256" key="1">
    <source>
        <dbReference type="RuleBase" id="RU000363"/>
    </source>
</evidence>
<dbReference type="PRINTS" id="PR00081">
    <property type="entry name" value="GDHRDH"/>
</dbReference>
<protein>
    <submittedName>
        <fullName evidence="2">Putative Uncharacterized oxidoreductase C24B10.20</fullName>
    </submittedName>
</protein>
<dbReference type="AlphaFoldDB" id="H0EQT8"/>
<accession>H0EQT8</accession>
<proteinExistence type="inferred from homology"/>
<keyword evidence="3" id="KW-1185">Reference proteome</keyword>
<organism evidence="2 3">
    <name type="scientific">Glarea lozoyensis (strain ATCC 74030 / MF5533)</name>
    <dbReference type="NCBI Taxonomy" id="1104152"/>
    <lineage>
        <taxon>Eukaryota</taxon>
        <taxon>Fungi</taxon>
        <taxon>Dikarya</taxon>
        <taxon>Ascomycota</taxon>
        <taxon>Pezizomycotina</taxon>
        <taxon>Leotiomycetes</taxon>
        <taxon>Helotiales</taxon>
        <taxon>Helotiaceae</taxon>
        <taxon>Glarea</taxon>
    </lineage>
</organism>
<gene>
    <name evidence="2" type="ORF">M7I_5045</name>
</gene>
<dbReference type="HOGENOM" id="CLU_010194_9_1_1"/>
<dbReference type="EMBL" id="AGUE01000128">
    <property type="protein sequence ID" value="EHK99104.1"/>
    <property type="molecule type" value="Genomic_DNA"/>
</dbReference>
<dbReference type="InterPro" id="IPR002347">
    <property type="entry name" value="SDR_fam"/>
</dbReference>